<evidence type="ECO:0000256" key="2">
    <source>
        <dbReference type="ARBA" id="ARBA00022729"/>
    </source>
</evidence>
<dbReference type="AlphaFoldDB" id="A0A1C0ZSP2"/>
<evidence type="ECO:0000256" key="3">
    <source>
        <dbReference type="ARBA" id="ARBA00023136"/>
    </source>
</evidence>
<comment type="caution">
    <text evidence="7">The sequence shown here is derived from an EMBL/GenBank/DDBJ whole genome shotgun (WGS) entry which is preliminary data.</text>
</comment>
<evidence type="ECO:0000313" key="7">
    <source>
        <dbReference type="EMBL" id="OCT11100.1"/>
    </source>
</evidence>
<keyword evidence="3" id="KW-0472">Membrane</keyword>
<dbReference type="InterPro" id="IPR050490">
    <property type="entry name" value="Bact_solute-bd_prot1"/>
</dbReference>
<dbReference type="EMBL" id="LYPC01000028">
    <property type="protein sequence ID" value="OCT11100.1"/>
    <property type="molecule type" value="Genomic_DNA"/>
</dbReference>
<dbReference type="Proteomes" id="UP000093309">
    <property type="component" value="Unassembled WGS sequence"/>
</dbReference>
<organism evidence="7 8">
    <name type="scientific">Paenibacillus pectinilyticus</name>
    <dbReference type="NCBI Taxonomy" id="512399"/>
    <lineage>
        <taxon>Bacteria</taxon>
        <taxon>Bacillati</taxon>
        <taxon>Bacillota</taxon>
        <taxon>Bacilli</taxon>
        <taxon>Bacillales</taxon>
        <taxon>Paenibacillaceae</taxon>
        <taxon>Paenibacillus</taxon>
    </lineage>
</organism>
<feature type="signal peptide" evidence="6">
    <location>
        <begin position="1"/>
        <end position="25"/>
    </location>
</feature>
<dbReference type="PANTHER" id="PTHR43649">
    <property type="entry name" value="ARABINOSE-BINDING PROTEIN-RELATED"/>
    <property type="match status" value="1"/>
</dbReference>
<proteinExistence type="predicted"/>
<evidence type="ECO:0000256" key="1">
    <source>
        <dbReference type="ARBA" id="ARBA00022475"/>
    </source>
</evidence>
<evidence type="ECO:0000256" key="4">
    <source>
        <dbReference type="ARBA" id="ARBA00023139"/>
    </source>
</evidence>
<reference evidence="8" key="1">
    <citation type="submission" date="2016-05" db="EMBL/GenBank/DDBJ databases">
        <title>Paenibacillus oryzae. sp. nov., isolated from the rice root.</title>
        <authorList>
            <person name="Zhang J."/>
            <person name="Zhang X."/>
        </authorList>
    </citation>
    <scope>NUCLEOTIDE SEQUENCE [LARGE SCALE GENOMIC DNA]</scope>
    <source>
        <strain evidence="8">KCTC13222</strain>
    </source>
</reference>
<accession>A0A1C0ZSP2</accession>
<dbReference type="Gene3D" id="3.40.190.10">
    <property type="entry name" value="Periplasmic binding protein-like II"/>
    <property type="match status" value="2"/>
</dbReference>
<dbReference type="STRING" id="512399.A8709_05255"/>
<keyword evidence="8" id="KW-1185">Reference proteome</keyword>
<evidence type="ECO:0000256" key="6">
    <source>
        <dbReference type="SAM" id="SignalP"/>
    </source>
</evidence>
<dbReference type="PROSITE" id="PS51257">
    <property type="entry name" value="PROKAR_LIPOPROTEIN"/>
    <property type="match status" value="1"/>
</dbReference>
<dbReference type="PANTHER" id="PTHR43649:SF33">
    <property type="entry name" value="POLYGALACTURONAN_RHAMNOGALACTURONAN-BINDING PROTEIN YTCQ"/>
    <property type="match status" value="1"/>
</dbReference>
<feature type="chain" id="PRO_5038565844" evidence="6">
    <location>
        <begin position="26"/>
        <end position="511"/>
    </location>
</feature>
<keyword evidence="5" id="KW-0449">Lipoprotein</keyword>
<gene>
    <name evidence="7" type="ORF">A8709_05255</name>
</gene>
<dbReference type="InterPro" id="IPR006059">
    <property type="entry name" value="SBP"/>
</dbReference>
<dbReference type="Pfam" id="PF13416">
    <property type="entry name" value="SBP_bac_8"/>
    <property type="match status" value="1"/>
</dbReference>
<sequence>MMSQKKTISMLALTAAMLVFSGCTAKEAAPSVSPSEKSSPSEASTAPKEKLKLDLMTISWAGGGWPDDHAVIQKLNEKLNIDLKIQWVPNDNYKEKLNVMAASNSFPDAYFINPPEFQKWRDAGIFMDVKPELSKYSNLTKYLGEDGFNILNPKGKAYGLPYYSVEARDPMMIRKDWLDKLGLKMPTTVDEYYEVAKAFATKDPDGNGQNDTVGISFVMQTDGSILNLEHLMGAFGLANNWKEIDGKLVPYQVQGKELKDFLTFLQKAYSEGVLDKDFMTNKARDPWSKLEAGKTGISWVNPFEFYTTSMDTIKKVDPKAELVQLPAPKGPTGLQGTKTSSSVDKIVINSKIDKKKQERLLALFDYMMSDEGTDLIKNGVEGVHYKKNGDKYEKLDAFDKDRPQLISTWLLRRYDPMIQIRKWDDAAYVDKINTIFKENEKAKWTNPASGLISDTQVKVGNTINSKFGEEMAKIIMGKSPVSAIDKAIEAWKAGGGDAIIKEMNEQYAKLK</sequence>
<dbReference type="OrthoDB" id="9787283at2"/>
<evidence type="ECO:0000313" key="8">
    <source>
        <dbReference type="Proteomes" id="UP000093309"/>
    </source>
</evidence>
<evidence type="ECO:0000256" key="5">
    <source>
        <dbReference type="ARBA" id="ARBA00023288"/>
    </source>
</evidence>
<name>A0A1C0ZSP2_9BACL</name>
<protein>
    <submittedName>
        <fullName evidence="7">ABC transporter substrate-binding protein</fullName>
    </submittedName>
</protein>
<keyword evidence="1" id="KW-1003">Cell membrane</keyword>
<keyword evidence="4" id="KW-0564">Palmitate</keyword>
<dbReference type="SUPFAM" id="SSF53850">
    <property type="entry name" value="Periplasmic binding protein-like II"/>
    <property type="match status" value="1"/>
</dbReference>
<keyword evidence="2 6" id="KW-0732">Signal</keyword>